<evidence type="ECO:0000259" key="10">
    <source>
        <dbReference type="PROSITE" id="PS52015"/>
    </source>
</evidence>
<evidence type="ECO:0000256" key="3">
    <source>
        <dbReference type="ARBA" id="ARBA00022448"/>
    </source>
</evidence>
<dbReference type="AlphaFoldDB" id="A0AA37T1N2"/>
<sequence>MTNSLTLPYAHVSTLQKILSTSVQTVLALGVTFSLFVAMQKLTENTGVNTPPPPPPLFVNSRYEAPPEKTIIKQTLVPLPKLTQPPKAPVAHIEKVKPTIGTPNWTMKKPRINTNTKPTLGLGATDLRPLVRANPTYPVNAARDGIEGFVVMSFNITATGNVEDIKIVNAEPKGIFERAARRALLKWKYQPQMNAGKPTPVSGLQVKLEFNLSN</sequence>
<dbReference type="PANTHER" id="PTHR33446:SF14">
    <property type="entry name" value="PROTEIN TONB"/>
    <property type="match status" value="1"/>
</dbReference>
<evidence type="ECO:0000256" key="7">
    <source>
        <dbReference type="ARBA" id="ARBA00022927"/>
    </source>
</evidence>
<evidence type="ECO:0000256" key="1">
    <source>
        <dbReference type="ARBA" id="ARBA00004383"/>
    </source>
</evidence>
<feature type="domain" description="TonB C-terminal" evidence="10">
    <location>
        <begin position="122"/>
        <end position="214"/>
    </location>
</feature>
<dbReference type="EMBL" id="BSOT01000007">
    <property type="protein sequence ID" value="GLR72044.1"/>
    <property type="molecule type" value="Genomic_DNA"/>
</dbReference>
<proteinExistence type="inferred from homology"/>
<evidence type="ECO:0000256" key="2">
    <source>
        <dbReference type="ARBA" id="ARBA00006555"/>
    </source>
</evidence>
<dbReference type="SUPFAM" id="SSF74653">
    <property type="entry name" value="TolA/TonB C-terminal domain"/>
    <property type="match status" value="1"/>
</dbReference>
<keyword evidence="3" id="KW-0813">Transport</keyword>
<dbReference type="RefSeq" id="WP_284218404.1">
    <property type="nucleotide sequence ID" value="NZ_BSOT01000007.1"/>
</dbReference>
<reference evidence="11" key="2">
    <citation type="submission" date="2023-01" db="EMBL/GenBank/DDBJ databases">
        <title>Draft genome sequence of Agaribacter marinus strain NBRC 110023.</title>
        <authorList>
            <person name="Sun Q."/>
            <person name="Mori K."/>
        </authorList>
    </citation>
    <scope>NUCLEOTIDE SEQUENCE</scope>
    <source>
        <strain evidence="11">NBRC 110023</strain>
    </source>
</reference>
<dbReference type="PANTHER" id="PTHR33446">
    <property type="entry name" value="PROTEIN TONB-RELATED"/>
    <property type="match status" value="1"/>
</dbReference>
<dbReference type="Pfam" id="PF03544">
    <property type="entry name" value="TonB_C"/>
    <property type="match status" value="1"/>
</dbReference>
<protein>
    <submittedName>
        <fullName evidence="11">Protein TonB</fullName>
    </submittedName>
</protein>
<keyword evidence="12" id="KW-1185">Reference proteome</keyword>
<dbReference type="GO" id="GO:0015031">
    <property type="term" value="P:protein transport"/>
    <property type="evidence" value="ECO:0007669"/>
    <property type="project" value="UniProtKB-KW"/>
</dbReference>
<evidence type="ECO:0000256" key="4">
    <source>
        <dbReference type="ARBA" id="ARBA00022475"/>
    </source>
</evidence>
<dbReference type="InterPro" id="IPR006260">
    <property type="entry name" value="TonB/TolA_C"/>
</dbReference>
<dbReference type="Proteomes" id="UP001156601">
    <property type="component" value="Unassembled WGS sequence"/>
</dbReference>
<keyword evidence="6" id="KW-0812">Transmembrane</keyword>
<gene>
    <name evidence="11" type="ORF">GCM10007852_29520</name>
</gene>
<keyword evidence="8" id="KW-1133">Transmembrane helix</keyword>
<evidence type="ECO:0000256" key="9">
    <source>
        <dbReference type="ARBA" id="ARBA00023136"/>
    </source>
</evidence>
<dbReference type="Gene3D" id="3.30.1150.10">
    <property type="match status" value="1"/>
</dbReference>
<evidence type="ECO:0000313" key="11">
    <source>
        <dbReference type="EMBL" id="GLR72044.1"/>
    </source>
</evidence>
<keyword evidence="7" id="KW-0653">Protein transport</keyword>
<comment type="similarity">
    <text evidence="2">Belongs to the TonB family.</text>
</comment>
<dbReference type="GO" id="GO:0005886">
    <property type="term" value="C:plasma membrane"/>
    <property type="evidence" value="ECO:0007669"/>
    <property type="project" value="UniProtKB-SubCell"/>
</dbReference>
<keyword evidence="5" id="KW-0997">Cell inner membrane</keyword>
<accession>A0AA37T1N2</accession>
<comment type="subcellular location">
    <subcellularLocation>
        <location evidence="1">Cell inner membrane</location>
        <topology evidence="1">Single-pass membrane protein</topology>
        <orientation evidence="1">Periplasmic side</orientation>
    </subcellularLocation>
</comment>
<dbReference type="PROSITE" id="PS52015">
    <property type="entry name" value="TONB_CTD"/>
    <property type="match status" value="1"/>
</dbReference>
<evidence type="ECO:0000256" key="6">
    <source>
        <dbReference type="ARBA" id="ARBA00022692"/>
    </source>
</evidence>
<dbReference type="InterPro" id="IPR037682">
    <property type="entry name" value="TonB_C"/>
</dbReference>
<dbReference type="GO" id="GO:0055085">
    <property type="term" value="P:transmembrane transport"/>
    <property type="evidence" value="ECO:0007669"/>
    <property type="project" value="InterPro"/>
</dbReference>
<organism evidence="11 12">
    <name type="scientific">Agaribacter marinus</name>
    <dbReference type="NCBI Taxonomy" id="1431249"/>
    <lineage>
        <taxon>Bacteria</taxon>
        <taxon>Pseudomonadati</taxon>
        <taxon>Pseudomonadota</taxon>
        <taxon>Gammaproteobacteria</taxon>
        <taxon>Alteromonadales</taxon>
        <taxon>Alteromonadaceae</taxon>
        <taxon>Agaribacter</taxon>
    </lineage>
</organism>
<keyword evidence="9" id="KW-0472">Membrane</keyword>
<reference evidence="11" key="1">
    <citation type="journal article" date="2014" name="Int. J. Syst. Evol. Microbiol.">
        <title>Complete genome sequence of Corynebacterium casei LMG S-19264T (=DSM 44701T), isolated from a smear-ripened cheese.</title>
        <authorList>
            <consortium name="US DOE Joint Genome Institute (JGI-PGF)"/>
            <person name="Walter F."/>
            <person name="Albersmeier A."/>
            <person name="Kalinowski J."/>
            <person name="Ruckert C."/>
        </authorList>
    </citation>
    <scope>NUCLEOTIDE SEQUENCE</scope>
    <source>
        <strain evidence="11">NBRC 110023</strain>
    </source>
</reference>
<dbReference type="InterPro" id="IPR051045">
    <property type="entry name" value="TonB-dependent_transducer"/>
</dbReference>
<keyword evidence="4" id="KW-1003">Cell membrane</keyword>
<evidence type="ECO:0000256" key="8">
    <source>
        <dbReference type="ARBA" id="ARBA00022989"/>
    </source>
</evidence>
<dbReference type="NCBIfam" id="TIGR01352">
    <property type="entry name" value="tonB_Cterm"/>
    <property type="match status" value="1"/>
</dbReference>
<name>A0AA37T1N2_9ALTE</name>
<evidence type="ECO:0000256" key="5">
    <source>
        <dbReference type="ARBA" id="ARBA00022519"/>
    </source>
</evidence>
<comment type="caution">
    <text evidence="11">The sequence shown here is derived from an EMBL/GenBank/DDBJ whole genome shotgun (WGS) entry which is preliminary data.</text>
</comment>
<evidence type="ECO:0000313" key="12">
    <source>
        <dbReference type="Proteomes" id="UP001156601"/>
    </source>
</evidence>